<keyword evidence="2" id="KW-1185">Reference proteome</keyword>
<dbReference type="EMBL" id="JBBPBM010000020">
    <property type="protein sequence ID" value="KAK8551966.1"/>
    <property type="molecule type" value="Genomic_DNA"/>
</dbReference>
<organism evidence="1 2">
    <name type="scientific">Hibiscus sabdariffa</name>
    <name type="common">roselle</name>
    <dbReference type="NCBI Taxonomy" id="183260"/>
    <lineage>
        <taxon>Eukaryota</taxon>
        <taxon>Viridiplantae</taxon>
        <taxon>Streptophyta</taxon>
        <taxon>Embryophyta</taxon>
        <taxon>Tracheophyta</taxon>
        <taxon>Spermatophyta</taxon>
        <taxon>Magnoliopsida</taxon>
        <taxon>eudicotyledons</taxon>
        <taxon>Gunneridae</taxon>
        <taxon>Pentapetalae</taxon>
        <taxon>rosids</taxon>
        <taxon>malvids</taxon>
        <taxon>Malvales</taxon>
        <taxon>Malvaceae</taxon>
        <taxon>Malvoideae</taxon>
        <taxon>Hibiscus</taxon>
    </lineage>
</organism>
<accession>A0ABR2E4K0</accession>
<dbReference type="Proteomes" id="UP001472677">
    <property type="component" value="Unassembled WGS sequence"/>
</dbReference>
<protein>
    <submittedName>
        <fullName evidence="1">Uncharacterized protein</fullName>
    </submittedName>
</protein>
<name>A0ABR2E4K0_9ROSI</name>
<proteinExistence type="predicted"/>
<evidence type="ECO:0000313" key="2">
    <source>
        <dbReference type="Proteomes" id="UP001472677"/>
    </source>
</evidence>
<comment type="caution">
    <text evidence="1">The sequence shown here is derived from an EMBL/GenBank/DDBJ whole genome shotgun (WGS) entry which is preliminary data.</text>
</comment>
<sequence>MCMNCQYYYIYKKRKQVVFGFCPLRSWTDLSHGEQSQFGSAHMHPLPLAFGHLIMVVQAKGWLKDPSGSPLDNESSLAPITSTPYGSQCEAKPRTVALWPIFGTSSQQHGKEINDFHVDEFAKGERDFEAKLQLQSTNRTTQGNDINDETQQFISAAASLNVSSTDSALGNCSDAPLA</sequence>
<reference evidence="1 2" key="1">
    <citation type="journal article" date="2024" name="G3 (Bethesda)">
        <title>Genome assembly of Hibiscus sabdariffa L. provides insights into metabolisms of medicinal natural products.</title>
        <authorList>
            <person name="Kim T."/>
        </authorList>
    </citation>
    <scope>NUCLEOTIDE SEQUENCE [LARGE SCALE GENOMIC DNA]</scope>
    <source>
        <strain evidence="1">TK-2024</strain>
        <tissue evidence="1">Old leaves</tissue>
    </source>
</reference>
<evidence type="ECO:0000313" key="1">
    <source>
        <dbReference type="EMBL" id="KAK8551966.1"/>
    </source>
</evidence>
<gene>
    <name evidence="1" type="ORF">V6N12_040583</name>
</gene>